<sequence>MKWVNKEPRTSIDCLCFKKLKWVNKEPRTSISCLGCKKSKTKCKGGKVDEIHEIPCTECVRKNQYCDIPACTKCSKRTKNKNKICDKCLRKKDKAIQTNDFSHGQMKDTSMEDEQYLTHVEINYATYDEINYATYDVINPATYNVINSATYDVINSAAYDEINSVTYDEINSVTYDEINVFRST</sequence>
<keyword evidence="3" id="KW-1185">Reference proteome</keyword>
<dbReference type="Proteomes" id="UP000789759">
    <property type="component" value="Unassembled WGS sequence"/>
</dbReference>
<accession>A0A9N9CLD3</accession>
<name>A0A9N9CLD3_9GLOM</name>
<evidence type="ECO:0000313" key="2">
    <source>
        <dbReference type="EMBL" id="CAG8606013.1"/>
    </source>
</evidence>
<dbReference type="PROSITE" id="PS00463">
    <property type="entry name" value="ZN2_CY6_FUNGAL_1"/>
    <property type="match status" value="1"/>
</dbReference>
<dbReference type="PROSITE" id="PS50048">
    <property type="entry name" value="ZN2_CY6_FUNGAL_2"/>
    <property type="match status" value="1"/>
</dbReference>
<dbReference type="SUPFAM" id="SSF57701">
    <property type="entry name" value="Zn2/Cys6 DNA-binding domain"/>
    <property type="match status" value="1"/>
</dbReference>
<reference evidence="2" key="1">
    <citation type="submission" date="2021-06" db="EMBL/GenBank/DDBJ databases">
        <authorList>
            <person name="Kallberg Y."/>
            <person name="Tangrot J."/>
            <person name="Rosling A."/>
        </authorList>
    </citation>
    <scope>NUCLEOTIDE SEQUENCE</scope>
    <source>
        <strain evidence="2">FL966</strain>
    </source>
</reference>
<dbReference type="InterPro" id="IPR001138">
    <property type="entry name" value="Zn2Cys6_DnaBD"/>
</dbReference>
<proteinExistence type="predicted"/>
<dbReference type="GO" id="GO:0000981">
    <property type="term" value="F:DNA-binding transcription factor activity, RNA polymerase II-specific"/>
    <property type="evidence" value="ECO:0007669"/>
    <property type="project" value="InterPro"/>
</dbReference>
<organism evidence="2 3">
    <name type="scientific">Cetraspora pellucida</name>
    <dbReference type="NCBI Taxonomy" id="1433469"/>
    <lineage>
        <taxon>Eukaryota</taxon>
        <taxon>Fungi</taxon>
        <taxon>Fungi incertae sedis</taxon>
        <taxon>Mucoromycota</taxon>
        <taxon>Glomeromycotina</taxon>
        <taxon>Glomeromycetes</taxon>
        <taxon>Diversisporales</taxon>
        <taxon>Gigasporaceae</taxon>
        <taxon>Cetraspora</taxon>
    </lineage>
</organism>
<dbReference type="OrthoDB" id="2481220at2759"/>
<dbReference type="InterPro" id="IPR036864">
    <property type="entry name" value="Zn2-C6_fun-type_DNA-bd_sf"/>
</dbReference>
<protein>
    <submittedName>
        <fullName evidence="2">21198_t:CDS:1</fullName>
    </submittedName>
</protein>
<comment type="caution">
    <text evidence="2">The sequence shown here is derived from an EMBL/GenBank/DDBJ whole genome shotgun (WGS) entry which is preliminary data.</text>
</comment>
<evidence type="ECO:0000313" key="3">
    <source>
        <dbReference type="Proteomes" id="UP000789759"/>
    </source>
</evidence>
<dbReference type="GO" id="GO:0008270">
    <property type="term" value="F:zinc ion binding"/>
    <property type="evidence" value="ECO:0007669"/>
    <property type="project" value="InterPro"/>
</dbReference>
<evidence type="ECO:0000259" key="1">
    <source>
        <dbReference type="PROSITE" id="PS50048"/>
    </source>
</evidence>
<feature type="domain" description="Zn(2)-C6 fungal-type" evidence="1">
    <location>
        <begin position="32"/>
        <end position="68"/>
    </location>
</feature>
<dbReference type="Gene3D" id="4.10.240.10">
    <property type="entry name" value="Zn(2)-C6 fungal-type DNA-binding domain"/>
    <property type="match status" value="1"/>
</dbReference>
<gene>
    <name evidence="2" type="ORF">CPELLU_LOCUS7223</name>
</gene>
<dbReference type="AlphaFoldDB" id="A0A9N9CLD3"/>
<dbReference type="EMBL" id="CAJVQA010004767">
    <property type="protein sequence ID" value="CAG8606013.1"/>
    <property type="molecule type" value="Genomic_DNA"/>
</dbReference>